<name>A0A0M3JAZ5_ANISI</name>
<proteinExistence type="predicted"/>
<organism evidence="3">
    <name type="scientific">Anisakis simplex</name>
    <name type="common">Herring worm</name>
    <dbReference type="NCBI Taxonomy" id="6269"/>
    <lineage>
        <taxon>Eukaryota</taxon>
        <taxon>Metazoa</taxon>
        <taxon>Ecdysozoa</taxon>
        <taxon>Nematoda</taxon>
        <taxon>Chromadorea</taxon>
        <taxon>Rhabditida</taxon>
        <taxon>Spirurina</taxon>
        <taxon>Ascaridomorpha</taxon>
        <taxon>Ascaridoidea</taxon>
        <taxon>Anisakidae</taxon>
        <taxon>Anisakis</taxon>
        <taxon>Anisakis simplex complex</taxon>
    </lineage>
</organism>
<reference evidence="1 2" key="2">
    <citation type="submission" date="2018-11" db="EMBL/GenBank/DDBJ databases">
        <authorList>
            <consortium name="Pathogen Informatics"/>
        </authorList>
    </citation>
    <scope>NUCLEOTIDE SEQUENCE [LARGE SCALE GENOMIC DNA]</scope>
</reference>
<evidence type="ECO:0000313" key="3">
    <source>
        <dbReference type="WBParaSite" id="ASIM_0000476801-mRNA-1"/>
    </source>
</evidence>
<reference evidence="3" key="1">
    <citation type="submission" date="2017-02" db="UniProtKB">
        <authorList>
            <consortium name="WormBaseParasite"/>
        </authorList>
    </citation>
    <scope>IDENTIFICATION</scope>
</reference>
<gene>
    <name evidence="1" type="ORF">ASIM_LOCUS4580</name>
</gene>
<keyword evidence="2" id="KW-1185">Reference proteome</keyword>
<evidence type="ECO:0000313" key="2">
    <source>
        <dbReference type="Proteomes" id="UP000267096"/>
    </source>
</evidence>
<dbReference type="EMBL" id="UYRR01008097">
    <property type="protein sequence ID" value="VDK24106.1"/>
    <property type="molecule type" value="Genomic_DNA"/>
</dbReference>
<dbReference type="WBParaSite" id="ASIM_0000476801-mRNA-1">
    <property type="protein sequence ID" value="ASIM_0000476801-mRNA-1"/>
    <property type="gene ID" value="ASIM_0000476801"/>
</dbReference>
<accession>A0A0M3JAZ5</accession>
<evidence type="ECO:0000313" key="1">
    <source>
        <dbReference type="EMBL" id="VDK24106.1"/>
    </source>
</evidence>
<sequence length="89" mass="10121">MSLPPQRPSLVPRENRKQLFDANYIADWLNTSFPVLSVTPEHITKPTVSIFFVGSNAQFLSTFHSGLVQLFKFHWNDDQKILCVNVSTG</sequence>
<dbReference type="AlphaFoldDB" id="A0A0M3JAZ5"/>
<protein>
    <submittedName>
        <fullName evidence="1 3">Uncharacterized protein</fullName>
    </submittedName>
</protein>
<dbReference type="Proteomes" id="UP000267096">
    <property type="component" value="Unassembled WGS sequence"/>
</dbReference>